<evidence type="ECO:0000256" key="1">
    <source>
        <dbReference type="ARBA" id="ARBA00005384"/>
    </source>
</evidence>
<keyword evidence="3" id="KW-0805">Transcription regulation</keyword>
<evidence type="ECO:0000256" key="2">
    <source>
        <dbReference type="ARBA" id="ARBA00022898"/>
    </source>
</evidence>
<dbReference type="InterPro" id="IPR004839">
    <property type="entry name" value="Aminotransferase_I/II_large"/>
</dbReference>
<feature type="domain" description="HTH gntR-type" evidence="7">
    <location>
        <begin position="41"/>
        <end position="109"/>
    </location>
</feature>
<dbReference type="Gene3D" id="1.10.10.10">
    <property type="entry name" value="Winged helix-like DNA-binding domain superfamily/Winged helix DNA-binding domain"/>
    <property type="match status" value="1"/>
</dbReference>
<dbReference type="InterPro" id="IPR036388">
    <property type="entry name" value="WH-like_DNA-bd_sf"/>
</dbReference>
<dbReference type="EMBL" id="CP133659">
    <property type="protein sequence ID" value="WMW64467.1"/>
    <property type="molecule type" value="Genomic_DNA"/>
</dbReference>
<keyword evidence="2" id="KW-0663">Pyridoxal phosphate</keyword>
<dbReference type="Gene3D" id="3.40.640.10">
    <property type="entry name" value="Type I PLP-dependent aspartate aminotransferase-like (Major domain)"/>
    <property type="match status" value="1"/>
</dbReference>
<evidence type="ECO:0000313" key="9">
    <source>
        <dbReference type="Proteomes" id="UP001180616"/>
    </source>
</evidence>
<dbReference type="InterPro" id="IPR051446">
    <property type="entry name" value="HTH_trans_reg/aminotransferase"/>
</dbReference>
<dbReference type="SUPFAM" id="SSF53383">
    <property type="entry name" value="PLP-dependent transferases"/>
    <property type="match status" value="1"/>
</dbReference>
<evidence type="ECO:0000256" key="4">
    <source>
        <dbReference type="ARBA" id="ARBA00023125"/>
    </source>
</evidence>
<dbReference type="CDD" id="cd00609">
    <property type="entry name" value="AAT_like"/>
    <property type="match status" value="1"/>
</dbReference>
<dbReference type="PANTHER" id="PTHR46577:SF2">
    <property type="entry name" value="TRANSCRIPTIONAL REGULATORY PROTEIN"/>
    <property type="match status" value="1"/>
</dbReference>
<dbReference type="Proteomes" id="UP001180616">
    <property type="component" value="Chromosome"/>
</dbReference>
<dbReference type="InterPro" id="IPR015422">
    <property type="entry name" value="PyrdxlP-dep_Trfase_small"/>
</dbReference>
<dbReference type="InterPro" id="IPR000524">
    <property type="entry name" value="Tscrpt_reg_HTH_GntR"/>
</dbReference>
<evidence type="ECO:0000313" key="8">
    <source>
        <dbReference type="EMBL" id="WMW64467.1"/>
    </source>
</evidence>
<protein>
    <submittedName>
        <fullName evidence="8">PLP-dependent aminotransferase family protein</fullName>
    </submittedName>
</protein>
<proteinExistence type="inferred from homology"/>
<dbReference type="PROSITE" id="PS50949">
    <property type="entry name" value="HTH_GNTR"/>
    <property type="match status" value="1"/>
</dbReference>
<dbReference type="Pfam" id="PF00155">
    <property type="entry name" value="Aminotran_1_2"/>
    <property type="match status" value="1"/>
</dbReference>
<dbReference type="InterPro" id="IPR036390">
    <property type="entry name" value="WH_DNA-bd_sf"/>
</dbReference>
<dbReference type="SUPFAM" id="SSF46785">
    <property type="entry name" value="Winged helix' DNA-binding domain"/>
    <property type="match status" value="1"/>
</dbReference>
<feature type="region of interest" description="Disordered" evidence="6">
    <location>
        <begin position="1"/>
        <end position="32"/>
    </location>
</feature>
<accession>A0ABY9QZZ4</accession>
<gene>
    <name evidence="8" type="ORF">KPS_002485</name>
</gene>
<organism evidence="8 9">
    <name type="scientific">Nitratidesulfovibrio liaohensis</name>
    <dbReference type="NCBI Taxonomy" id="2604158"/>
    <lineage>
        <taxon>Bacteria</taxon>
        <taxon>Pseudomonadati</taxon>
        <taxon>Thermodesulfobacteriota</taxon>
        <taxon>Desulfovibrionia</taxon>
        <taxon>Desulfovibrionales</taxon>
        <taxon>Desulfovibrionaceae</taxon>
        <taxon>Nitratidesulfovibrio</taxon>
    </lineage>
</organism>
<keyword evidence="8" id="KW-0032">Aminotransferase</keyword>
<comment type="similarity">
    <text evidence="1">In the C-terminal section; belongs to the class-I pyridoxal-phosphate-dependent aminotransferase family.</text>
</comment>
<evidence type="ECO:0000259" key="7">
    <source>
        <dbReference type="PROSITE" id="PS50949"/>
    </source>
</evidence>
<dbReference type="PANTHER" id="PTHR46577">
    <property type="entry name" value="HTH-TYPE TRANSCRIPTIONAL REGULATORY PROTEIN GABR"/>
    <property type="match status" value="1"/>
</dbReference>
<reference evidence="8" key="1">
    <citation type="submission" date="2023-09" db="EMBL/GenBank/DDBJ databases">
        <authorList>
            <consortium name="CW5 consortium"/>
            <person name="Lu C.-W."/>
        </authorList>
    </citation>
    <scope>NUCLEOTIDE SEQUENCE</scope>
    <source>
        <strain evidence="8">KPS</strain>
    </source>
</reference>
<evidence type="ECO:0000256" key="5">
    <source>
        <dbReference type="ARBA" id="ARBA00023163"/>
    </source>
</evidence>
<sequence length="512" mass="55755">MPARPFATSAPGSNPAPGIPEDAGFDAPTAPGGVASADTAAFHYHRVERHVADMIQSGRFRPGDRLPSLRGLATSMGLSIATVGHAYLELERKGIIEARPRSGYFVRQGMRGLPVPQARPAPPTGPREVNRARLISTVLEAVGNRDLVPFGVLCPDETLLPGRALGRILSEVMRSRAAEAAAYATIPGDIELRRQIAWRHRECGVGAGPDDILVTNGAVEALYIALRCLTRPGDIVMIQSPTYYCFLQLIESLGLRAIEVPSTPEAGVDPRDVRHILDRHRVAACAFSPNFNNPDGSLTPDDAKREILDMLAERGIHLIEDDVSTDLHYGPSRPSTFLQWDVHGLVTLCSSFSKTVAPGFRMGWMVTGRIGERAREIKATTNVCGATLTQFAMAEYLRQGLFERQLRRLRTAFSRQMQAMRMHLADCFPPGTGVTRPEGGGVLWLELPPGTDGVELFFRARQAGISVAPGAVFSTQEKFANYLRLGCNGLWNERMAEGLRTLGRLAGECRTG</sequence>
<dbReference type="RefSeq" id="WP_309540559.1">
    <property type="nucleotide sequence ID" value="NZ_CP133659.1"/>
</dbReference>
<dbReference type="CDD" id="cd07377">
    <property type="entry name" value="WHTH_GntR"/>
    <property type="match status" value="1"/>
</dbReference>
<keyword evidence="8" id="KW-0808">Transferase</keyword>
<keyword evidence="9" id="KW-1185">Reference proteome</keyword>
<keyword evidence="5" id="KW-0804">Transcription</keyword>
<dbReference type="Pfam" id="PF00392">
    <property type="entry name" value="GntR"/>
    <property type="match status" value="1"/>
</dbReference>
<dbReference type="InterPro" id="IPR015424">
    <property type="entry name" value="PyrdxlP-dep_Trfase"/>
</dbReference>
<dbReference type="Gene3D" id="3.90.1150.10">
    <property type="entry name" value="Aspartate Aminotransferase, domain 1"/>
    <property type="match status" value="1"/>
</dbReference>
<name>A0ABY9QZZ4_9BACT</name>
<evidence type="ECO:0000256" key="3">
    <source>
        <dbReference type="ARBA" id="ARBA00023015"/>
    </source>
</evidence>
<evidence type="ECO:0000256" key="6">
    <source>
        <dbReference type="SAM" id="MobiDB-lite"/>
    </source>
</evidence>
<dbReference type="SMART" id="SM00345">
    <property type="entry name" value="HTH_GNTR"/>
    <property type="match status" value="1"/>
</dbReference>
<dbReference type="GO" id="GO:0008483">
    <property type="term" value="F:transaminase activity"/>
    <property type="evidence" value="ECO:0007669"/>
    <property type="project" value="UniProtKB-KW"/>
</dbReference>
<keyword evidence="4" id="KW-0238">DNA-binding</keyword>
<dbReference type="InterPro" id="IPR015421">
    <property type="entry name" value="PyrdxlP-dep_Trfase_major"/>
</dbReference>